<evidence type="ECO:0000259" key="1">
    <source>
        <dbReference type="Pfam" id="PF16335"/>
    </source>
</evidence>
<evidence type="ECO:0000259" key="2">
    <source>
        <dbReference type="Pfam" id="PF17168"/>
    </source>
</evidence>
<reference evidence="3" key="2">
    <citation type="journal article" date="2019" name="IMA Fungus">
        <title>Genome sequencing and comparison of five Tilletia species to identify candidate genes for the detection of regulated species infecting wheat.</title>
        <authorList>
            <person name="Nguyen H.D.T."/>
            <person name="Sultana T."/>
            <person name="Kesanakurti P."/>
            <person name="Hambleton S."/>
        </authorList>
    </citation>
    <scope>NUCLEOTIDE SEQUENCE</scope>
    <source>
        <strain evidence="3">DAOMC 236416</strain>
    </source>
</reference>
<dbReference type="Pfam" id="PF16335">
    <property type="entry name" value="GtaA_6_Hairpin"/>
    <property type="match status" value="1"/>
</dbReference>
<reference evidence="3" key="1">
    <citation type="submission" date="2016-04" db="EMBL/GenBank/DDBJ databases">
        <authorList>
            <person name="Nguyen H.D."/>
            <person name="Samba Siva P."/>
            <person name="Cullis J."/>
            <person name="Levesque C.A."/>
            <person name="Hambleton S."/>
        </authorList>
    </citation>
    <scope>NUCLEOTIDE SEQUENCE</scope>
    <source>
        <strain evidence="3">DAOMC 236416</strain>
    </source>
</reference>
<sequence>MKAIGSTWARSLGLWALIAVVLNAYPAQASLLDSKSPVFKALSDMTRPDGQKLANGAKTVVGQSSGGPTDAYAHGVQWTAVKTPEVRLLDGTLNQGTFAIKTTGADGKGVDKTSSNYGELVKQSLASMDQEMSSKASSAKSNMDSLADSKTHKSSTTAKAGSFSPLNPSSIPLLVRGPYLNAWLPSGSLSSAQPPNKEGNGGFLAGQLPTFWTGGRAEGDFRLGLYGYIRINGVSYQFMGNGFGNLVPAGSNAEQLSMEYTSTRTIFKFSAAGVGFTVTFLTPITPTDYLRQSIPASYIHFELDDPSAAKRKKIQLYVDVDERWATGHDHDFDNFPVKADIFRTNGTFQYAISRTQPEVLTEFRDRAEWGSFVFAAENKPGLTTSNGNNQKTQQLFLDNGALQNRHGPALGPDNSFAFALDLNAEGSGSDIVFTLGHFRSPYVTYVRAAHPGTSSPGSYDEKRYGFWQSKFTNLTDAMAFFTKDFSTAAASSVAFDLKVAGDSRAAAGGGTTGDQYAAITSLSIRQALSALEITVPQNEDGSFPTNNPMMFLKEIQSSGRVQTVDVIFPLHVLLTYLNPDLLPMALDPIFEYSKSGLYPNPWCVHDLGGFPKAEGYPKGDDLAMQVEESGNMIIMALHWAKLVGAKTAAPYLRKNYQILSQWSHFLVNDSLIPATQLSTDDFAGTAPNQTSLALKGLVGIGAMAAIADIVGQAQDAAIFRNISASFVPVWKYLATAQNGQHLKLVYGDDNSWGTLYNLLADRLLNLQLIPKSIYTMQDAYYPEVRNAYGVPLDSRFNWAKTDWMMFTAAAAESTKTRDIFIQDLYKFANDRFVDVPFPDLIETTSGDMPKPPFDFAVSFFSRPVVGGHFALLAKMLADKANGVTQYKFGPEPNTTSFTDVEIMDVLHRGKALATGLSANQK</sequence>
<feature type="domain" description="Glutaminase A N-terminal" evidence="2">
    <location>
        <begin position="263"/>
        <end position="501"/>
    </location>
</feature>
<dbReference type="Proteomes" id="UP000077521">
    <property type="component" value="Unassembled WGS sequence"/>
</dbReference>
<dbReference type="AlphaFoldDB" id="A0A177TLT5"/>
<dbReference type="PANTHER" id="PTHR31987">
    <property type="entry name" value="GLUTAMINASE A-RELATED"/>
    <property type="match status" value="1"/>
</dbReference>
<evidence type="ECO:0000313" key="4">
    <source>
        <dbReference type="Proteomes" id="UP000077521"/>
    </source>
</evidence>
<dbReference type="EMBL" id="LWDF02000107">
    <property type="protein sequence ID" value="KAE8257518.1"/>
    <property type="molecule type" value="Genomic_DNA"/>
</dbReference>
<dbReference type="InterPro" id="IPR032514">
    <property type="entry name" value="GtaA_central"/>
</dbReference>
<accession>A0A177TLT5</accession>
<name>A0A177TLT5_9BASI</name>
<proteinExistence type="predicted"/>
<evidence type="ECO:0000313" key="3">
    <source>
        <dbReference type="EMBL" id="KAE8257518.1"/>
    </source>
</evidence>
<dbReference type="InterPro" id="IPR052743">
    <property type="entry name" value="Glutaminase_GtaA"/>
</dbReference>
<evidence type="ECO:0008006" key="5">
    <source>
        <dbReference type="Google" id="ProtNLM"/>
    </source>
</evidence>
<keyword evidence="4" id="KW-1185">Reference proteome</keyword>
<dbReference type="InterPro" id="IPR033433">
    <property type="entry name" value="GtaA_N"/>
</dbReference>
<feature type="domain" description="Glutaminase A central" evidence="1">
    <location>
        <begin position="513"/>
        <end position="872"/>
    </location>
</feature>
<dbReference type="Pfam" id="PF17168">
    <property type="entry name" value="DUF5127"/>
    <property type="match status" value="1"/>
</dbReference>
<dbReference type="PANTHER" id="PTHR31987:SF1">
    <property type="entry name" value="GLUTAMINASE A"/>
    <property type="match status" value="1"/>
</dbReference>
<organism evidence="3 4">
    <name type="scientific">Tilletia indica</name>
    <dbReference type="NCBI Taxonomy" id="43049"/>
    <lineage>
        <taxon>Eukaryota</taxon>
        <taxon>Fungi</taxon>
        <taxon>Dikarya</taxon>
        <taxon>Basidiomycota</taxon>
        <taxon>Ustilaginomycotina</taxon>
        <taxon>Exobasidiomycetes</taxon>
        <taxon>Tilletiales</taxon>
        <taxon>Tilletiaceae</taxon>
        <taxon>Tilletia</taxon>
    </lineage>
</organism>
<comment type="caution">
    <text evidence="3">The sequence shown here is derived from an EMBL/GenBank/DDBJ whole genome shotgun (WGS) entry which is preliminary data.</text>
</comment>
<gene>
    <name evidence="3" type="ORF">A4X13_0g2313</name>
</gene>
<protein>
    <recommendedName>
        <fullName evidence="5">Glutaminase</fullName>
    </recommendedName>
</protein>